<dbReference type="AlphaFoldDB" id="A0A9P6ET05"/>
<proteinExistence type="predicted"/>
<organism evidence="2 3">
    <name type="scientific">Crepidotus variabilis</name>
    <dbReference type="NCBI Taxonomy" id="179855"/>
    <lineage>
        <taxon>Eukaryota</taxon>
        <taxon>Fungi</taxon>
        <taxon>Dikarya</taxon>
        <taxon>Basidiomycota</taxon>
        <taxon>Agaricomycotina</taxon>
        <taxon>Agaricomycetes</taxon>
        <taxon>Agaricomycetidae</taxon>
        <taxon>Agaricales</taxon>
        <taxon>Agaricineae</taxon>
        <taxon>Crepidotaceae</taxon>
        <taxon>Crepidotus</taxon>
    </lineage>
</organism>
<evidence type="ECO:0000313" key="3">
    <source>
        <dbReference type="Proteomes" id="UP000807306"/>
    </source>
</evidence>
<sequence>MKFGSSILLVIASLAVSLGAAAAAVLESRDWIGDIINQIGLGLVTDLNAYITTQTLVDNKISIDVNLKSPLIIELTIDRIVSSAGLNGTIYSTFDHTFEKPVVLPPQKKVNTGRIPDVLLTQGALASLDIIQYGIMDLYSTDVYVRALTIDGNLGVPITIKGLKQLAVPANYTLELS</sequence>
<dbReference type="Proteomes" id="UP000807306">
    <property type="component" value="Unassembled WGS sequence"/>
</dbReference>
<comment type="caution">
    <text evidence="2">The sequence shown here is derived from an EMBL/GenBank/DDBJ whole genome shotgun (WGS) entry which is preliminary data.</text>
</comment>
<accession>A0A9P6ET05</accession>
<keyword evidence="3" id="KW-1185">Reference proteome</keyword>
<name>A0A9P6ET05_9AGAR</name>
<protein>
    <submittedName>
        <fullName evidence="2">Uncharacterized protein</fullName>
    </submittedName>
</protein>
<evidence type="ECO:0000256" key="1">
    <source>
        <dbReference type="SAM" id="SignalP"/>
    </source>
</evidence>
<gene>
    <name evidence="2" type="ORF">CPB83DRAFT_872460</name>
</gene>
<keyword evidence="1" id="KW-0732">Signal</keyword>
<feature type="signal peptide" evidence="1">
    <location>
        <begin position="1"/>
        <end position="23"/>
    </location>
</feature>
<evidence type="ECO:0000313" key="2">
    <source>
        <dbReference type="EMBL" id="KAF9535628.1"/>
    </source>
</evidence>
<dbReference type="OrthoDB" id="3251634at2759"/>
<dbReference type="EMBL" id="MU157824">
    <property type="protein sequence ID" value="KAF9535628.1"/>
    <property type="molecule type" value="Genomic_DNA"/>
</dbReference>
<feature type="chain" id="PRO_5040231042" evidence="1">
    <location>
        <begin position="24"/>
        <end position="177"/>
    </location>
</feature>
<reference evidence="2" key="1">
    <citation type="submission" date="2020-11" db="EMBL/GenBank/DDBJ databases">
        <authorList>
            <consortium name="DOE Joint Genome Institute"/>
            <person name="Ahrendt S."/>
            <person name="Riley R."/>
            <person name="Andreopoulos W."/>
            <person name="Labutti K."/>
            <person name="Pangilinan J."/>
            <person name="Ruiz-Duenas F.J."/>
            <person name="Barrasa J.M."/>
            <person name="Sanchez-Garcia M."/>
            <person name="Camarero S."/>
            <person name="Miyauchi S."/>
            <person name="Serrano A."/>
            <person name="Linde D."/>
            <person name="Babiker R."/>
            <person name="Drula E."/>
            <person name="Ayuso-Fernandez I."/>
            <person name="Pacheco R."/>
            <person name="Padilla G."/>
            <person name="Ferreira P."/>
            <person name="Barriuso J."/>
            <person name="Kellner H."/>
            <person name="Castanera R."/>
            <person name="Alfaro M."/>
            <person name="Ramirez L."/>
            <person name="Pisabarro A.G."/>
            <person name="Kuo A."/>
            <person name="Tritt A."/>
            <person name="Lipzen A."/>
            <person name="He G."/>
            <person name="Yan M."/>
            <person name="Ng V."/>
            <person name="Cullen D."/>
            <person name="Martin F."/>
            <person name="Rosso M.-N."/>
            <person name="Henrissat B."/>
            <person name="Hibbett D."/>
            <person name="Martinez A.T."/>
            <person name="Grigoriev I.V."/>
        </authorList>
    </citation>
    <scope>NUCLEOTIDE SEQUENCE</scope>
    <source>
        <strain evidence="2">CBS 506.95</strain>
    </source>
</reference>